<gene>
    <name evidence="1" type="ORF">ACEN34_09835</name>
</gene>
<dbReference type="Pfam" id="PF04221">
    <property type="entry name" value="RelB"/>
    <property type="match status" value="1"/>
</dbReference>
<name>A0ABW8UGH7_9LACO</name>
<evidence type="ECO:0000313" key="1">
    <source>
        <dbReference type="EMBL" id="MFL2029915.1"/>
    </source>
</evidence>
<proteinExistence type="predicted"/>
<evidence type="ECO:0000313" key="2">
    <source>
        <dbReference type="Proteomes" id="UP001625389"/>
    </source>
</evidence>
<dbReference type="Proteomes" id="UP001625389">
    <property type="component" value="Unassembled WGS sequence"/>
</dbReference>
<comment type="caution">
    <text evidence="1">The sequence shown here is derived from an EMBL/GenBank/DDBJ whole genome shotgun (WGS) entry which is preliminary data.</text>
</comment>
<protein>
    <submittedName>
        <fullName evidence="1">Type II toxin-antitoxin system RelB/DinJ family antitoxin</fullName>
    </submittedName>
</protein>
<organism evidence="1 2">
    <name type="scientific">Loigolactobacillus zhaoyuanensis</name>
    <dbReference type="NCBI Taxonomy" id="2486017"/>
    <lineage>
        <taxon>Bacteria</taxon>
        <taxon>Bacillati</taxon>
        <taxon>Bacillota</taxon>
        <taxon>Bacilli</taxon>
        <taxon>Lactobacillales</taxon>
        <taxon>Lactobacillaceae</taxon>
        <taxon>Loigolactobacillus</taxon>
    </lineage>
</organism>
<reference evidence="1 2" key="1">
    <citation type="submission" date="2024-08" db="EMBL/GenBank/DDBJ databases">
        <authorList>
            <person name="Arias E."/>
        </authorList>
    </citation>
    <scope>NUCLEOTIDE SEQUENCE [LARGE SCALE GENOMIC DNA]</scope>
    <source>
        <strain evidence="1 2">FAM 25317</strain>
    </source>
</reference>
<dbReference type="RefSeq" id="WP_125550944.1">
    <property type="nucleotide sequence ID" value="NZ_JBGQPK010000046.1"/>
</dbReference>
<dbReference type="InterPro" id="IPR007337">
    <property type="entry name" value="RelB/DinJ"/>
</dbReference>
<dbReference type="NCBIfam" id="TIGR02384">
    <property type="entry name" value="RelB_DinJ"/>
    <property type="match status" value="1"/>
</dbReference>
<dbReference type="EMBL" id="JBGQPK010000046">
    <property type="protein sequence ID" value="MFL2029915.1"/>
    <property type="molecule type" value="Genomic_DNA"/>
</dbReference>
<accession>A0ABW8UGH7</accession>
<dbReference type="Gene3D" id="1.10.1220.10">
    <property type="entry name" value="Met repressor-like"/>
    <property type="match status" value="1"/>
</dbReference>
<keyword evidence="2" id="KW-1185">Reference proteome</keyword>
<sequence>MVNKETDRVTVRMDKKLKEAVQHDLEEMGLDMTTLITMTFKQVARTHELPFVPTARDPFMTALEESRAQYARGEYESGSLEDFKQTINDL</sequence>
<dbReference type="InterPro" id="IPR013321">
    <property type="entry name" value="Arc_rbn_hlx_hlx"/>
</dbReference>